<dbReference type="RefSeq" id="WP_349220001.1">
    <property type="nucleotide sequence ID" value="NZ_JBBMFD010000017.1"/>
</dbReference>
<proteinExistence type="predicted"/>
<dbReference type="InterPro" id="IPR029058">
    <property type="entry name" value="AB_hydrolase_fold"/>
</dbReference>
<accession>A0ABV1E1D7</accession>
<dbReference type="InterPro" id="IPR051044">
    <property type="entry name" value="MAG_DAG_Lipase"/>
</dbReference>
<dbReference type="PIRSF" id="PIRSF017388">
    <property type="entry name" value="Esterase_lipase"/>
    <property type="match status" value="1"/>
</dbReference>
<dbReference type="Proteomes" id="UP001489509">
    <property type="component" value="Unassembled WGS sequence"/>
</dbReference>
<comment type="caution">
    <text evidence="2">The sequence shown here is derived from an EMBL/GenBank/DDBJ whole genome shotgun (WGS) entry which is preliminary data.</text>
</comment>
<keyword evidence="3" id="KW-1185">Reference proteome</keyword>
<feature type="domain" description="AB hydrolase-1" evidence="1">
    <location>
        <begin position="11"/>
        <end position="128"/>
    </location>
</feature>
<sequence>MAGKKQSRGTIILIHGFTGVPENLYPLADRLRLEGYEAVVPRLAGHTRKKKDMKGHTHEEWVQSILDAYDEQKKEGKCPMLVGYSMGALIAIQVARRRDVDGMVLVCPPVFELSFRNILGRLREEFWYALSGYVMLPKCATRKNIKELKKLREECIQEMEGLTCRVTVVQSKDDDCANPKSASYIMEHTPKAEKTLYWIERGHHEVFEPKNVAFEHAVGYVCQALDAYFTKRIEEPAG</sequence>
<gene>
    <name evidence="2" type="ORF">WMO26_09775</name>
</gene>
<evidence type="ECO:0000313" key="2">
    <source>
        <dbReference type="EMBL" id="MEQ2441113.1"/>
    </source>
</evidence>
<dbReference type="InterPro" id="IPR000073">
    <property type="entry name" value="AB_hydrolase_1"/>
</dbReference>
<dbReference type="GO" id="GO:0016787">
    <property type="term" value="F:hydrolase activity"/>
    <property type="evidence" value="ECO:0007669"/>
    <property type="project" value="UniProtKB-KW"/>
</dbReference>
<dbReference type="InterPro" id="IPR012354">
    <property type="entry name" value="Esterase_lipase"/>
</dbReference>
<dbReference type="Pfam" id="PF12697">
    <property type="entry name" value="Abhydrolase_6"/>
    <property type="match status" value="1"/>
</dbReference>
<evidence type="ECO:0000313" key="3">
    <source>
        <dbReference type="Proteomes" id="UP001489509"/>
    </source>
</evidence>
<dbReference type="Gene3D" id="3.40.50.1820">
    <property type="entry name" value="alpha/beta hydrolase"/>
    <property type="match status" value="1"/>
</dbReference>
<reference evidence="2 3" key="1">
    <citation type="submission" date="2024-03" db="EMBL/GenBank/DDBJ databases">
        <title>Human intestinal bacterial collection.</title>
        <authorList>
            <person name="Pauvert C."/>
            <person name="Hitch T.C.A."/>
            <person name="Clavel T."/>
        </authorList>
    </citation>
    <scope>NUCLEOTIDE SEQUENCE [LARGE SCALE GENOMIC DNA]</scope>
    <source>
        <strain evidence="2 3">CLA-JM-H44</strain>
    </source>
</reference>
<evidence type="ECO:0000259" key="1">
    <source>
        <dbReference type="Pfam" id="PF12697"/>
    </source>
</evidence>
<dbReference type="SUPFAM" id="SSF53474">
    <property type="entry name" value="alpha/beta-Hydrolases"/>
    <property type="match status" value="1"/>
</dbReference>
<dbReference type="EMBL" id="JBBMFD010000017">
    <property type="protein sequence ID" value="MEQ2441113.1"/>
    <property type="molecule type" value="Genomic_DNA"/>
</dbReference>
<organism evidence="2 3">
    <name type="scientific">Solibaculum intestinale</name>
    <dbReference type="NCBI Taxonomy" id="3133165"/>
    <lineage>
        <taxon>Bacteria</taxon>
        <taxon>Bacillati</taxon>
        <taxon>Bacillota</taxon>
        <taxon>Clostridia</taxon>
        <taxon>Eubacteriales</taxon>
        <taxon>Oscillospiraceae</taxon>
        <taxon>Solibaculum</taxon>
    </lineage>
</organism>
<keyword evidence="2" id="KW-0378">Hydrolase</keyword>
<dbReference type="PANTHER" id="PTHR11614">
    <property type="entry name" value="PHOSPHOLIPASE-RELATED"/>
    <property type="match status" value="1"/>
</dbReference>
<name>A0ABV1E1D7_9FIRM</name>
<protein>
    <submittedName>
        <fullName evidence="2">Alpha/beta fold hydrolase</fullName>
    </submittedName>
</protein>